<reference evidence="1" key="1">
    <citation type="submission" date="2017-09" db="EMBL/GenBank/DDBJ databases">
        <title>Polyketide synthases of a Diaporthe helianthi virulent isolate.</title>
        <authorList>
            <person name="Baroncelli R."/>
        </authorList>
    </citation>
    <scope>NUCLEOTIDE SEQUENCE [LARGE SCALE GENOMIC DNA]</scope>
    <source>
        <strain evidence="1">7/96</strain>
    </source>
</reference>
<dbReference type="EMBL" id="MAVT02001384">
    <property type="protein sequence ID" value="POS71081.1"/>
    <property type="molecule type" value="Genomic_DNA"/>
</dbReference>
<dbReference type="Proteomes" id="UP000094444">
    <property type="component" value="Unassembled WGS sequence"/>
</dbReference>
<evidence type="ECO:0000313" key="2">
    <source>
        <dbReference type="Proteomes" id="UP000094444"/>
    </source>
</evidence>
<name>A0A2P5HLG9_DIAHE</name>
<organism evidence="1 2">
    <name type="scientific">Diaporthe helianthi</name>
    <dbReference type="NCBI Taxonomy" id="158607"/>
    <lineage>
        <taxon>Eukaryota</taxon>
        <taxon>Fungi</taxon>
        <taxon>Dikarya</taxon>
        <taxon>Ascomycota</taxon>
        <taxon>Pezizomycotina</taxon>
        <taxon>Sordariomycetes</taxon>
        <taxon>Sordariomycetidae</taxon>
        <taxon>Diaporthales</taxon>
        <taxon>Diaporthaceae</taxon>
        <taxon>Diaporthe</taxon>
    </lineage>
</organism>
<dbReference type="InParanoid" id="A0A2P5HLG9"/>
<accession>A0A2P5HLG9</accession>
<keyword evidence="2" id="KW-1185">Reference proteome</keyword>
<proteinExistence type="predicted"/>
<comment type="caution">
    <text evidence="1">The sequence shown here is derived from an EMBL/GenBank/DDBJ whole genome shotgun (WGS) entry which is preliminary data.</text>
</comment>
<gene>
    <name evidence="1" type="ORF">DHEL01_v210527</name>
</gene>
<protein>
    <submittedName>
        <fullName evidence="1">Uncharacterized protein</fullName>
    </submittedName>
</protein>
<sequence>MAILFSPSQPVPDGQLFGIQLQEHWLAINGASSRTKYQVPRFEPCQCGLSLRSATSGHWGQRVPKASAEAQTTKRTIWLTAVTEFLAPSATTT</sequence>
<evidence type="ECO:0000313" key="1">
    <source>
        <dbReference type="EMBL" id="POS71081.1"/>
    </source>
</evidence>
<dbReference type="AlphaFoldDB" id="A0A2P5HLG9"/>